<keyword evidence="4" id="KW-1185">Reference proteome</keyword>
<evidence type="ECO:0000313" key="3">
    <source>
        <dbReference type="EMBL" id="GCD96914.1"/>
    </source>
</evidence>
<feature type="transmembrane region" description="Helical" evidence="2">
    <location>
        <begin position="322"/>
        <end position="341"/>
    </location>
</feature>
<reference evidence="3 4" key="1">
    <citation type="submission" date="2018-12" db="EMBL/GenBank/DDBJ databases">
        <title>Draft genome sequence of Embleya hyalina NBRC 13850T.</title>
        <authorList>
            <person name="Komaki H."/>
            <person name="Hosoyama A."/>
            <person name="Kimura A."/>
            <person name="Ichikawa N."/>
            <person name="Tamura T."/>
        </authorList>
    </citation>
    <scope>NUCLEOTIDE SEQUENCE [LARGE SCALE GENOMIC DNA]</scope>
    <source>
        <strain evidence="3 4">NBRC 13850</strain>
    </source>
</reference>
<comment type="caution">
    <text evidence="3">The sequence shown here is derived from an EMBL/GenBank/DDBJ whole genome shotgun (WGS) entry which is preliminary data.</text>
</comment>
<feature type="region of interest" description="Disordered" evidence="1">
    <location>
        <begin position="133"/>
        <end position="157"/>
    </location>
</feature>
<dbReference type="AlphaFoldDB" id="A0A401YQL4"/>
<evidence type="ECO:0000256" key="1">
    <source>
        <dbReference type="SAM" id="MobiDB-lite"/>
    </source>
</evidence>
<keyword evidence="2" id="KW-0472">Membrane</keyword>
<feature type="transmembrane region" description="Helical" evidence="2">
    <location>
        <begin position="515"/>
        <end position="536"/>
    </location>
</feature>
<evidence type="ECO:0000313" key="4">
    <source>
        <dbReference type="Proteomes" id="UP000286931"/>
    </source>
</evidence>
<evidence type="ECO:0000256" key="2">
    <source>
        <dbReference type="SAM" id="Phobius"/>
    </source>
</evidence>
<keyword evidence="2" id="KW-0812">Transmembrane</keyword>
<gene>
    <name evidence="3" type="ORF">EHYA_04601</name>
</gene>
<protein>
    <submittedName>
        <fullName evidence="3">Uncharacterized protein</fullName>
    </submittedName>
</protein>
<feature type="transmembrane region" description="Helical" evidence="2">
    <location>
        <begin position="445"/>
        <end position="465"/>
    </location>
</feature>
<feature type="transmembrane region" description="Helical" evidence="2">
    <location>
        <begin position="353"/>
        <end position="373"/>
    </location>
</feature>
<keyword evidence="2" id="KW-1133">Transmembrane helix</keyword>
<organism evidence="3 4">
    <name type="scientific">Embleya hyalina</name>
    <dbReference type="NCBI Taxonomy" id="516124"/>
    <lineage>
        <taxon>Bacteria</taxon>
        <taxon>Bacillati</taxon>
        <taxon>Actinomycetota</taxon>
        <taxon>Actinomycetes</taxon>
        <taxon>Kitasatosporales</taxon>
        <taxon>Streptomycetaceae</taxon>
        <taxon>Embleya</taxon>
    </lineage>
</organism>
<proteinExistence type="predicted"/>
<dbReference type="EMBL" id="BIFH01000022">
    <property type="protein sequence ID" value="GCD96914.1"/>
    <property type="molecule type" value="Genomic_DNA"/>
</dbReference>
<sequence length="571" mass="61284">MTSESRLPRESTWTSRFSALGTPLLHRMSVVILAVAVLLILQGFHTGSAVTPKPATAPTLRPIEQPFDNTCMWMPDNVVGTWWYYYCAPTKPGDPPTYKKVSGVYILGSPNAQEAQDAWVRASKVKGEALANSIGKPDPTSSQQHRSFVMPGSEGTPDPCDLMNGTHGGAGLKREFSRCIYVKNLLEQRNNPCGEIPVPELRGICLNEHPEWTAMSRPLDPGTLPSCSRNGGSICTNNHPTSLEGKKEGEEKDFVEDPIGWIRDASLDAVQITTLWWVTAPDPLISTNDKDCKPDKEPVKVRHAALPCSGNTVSFLTRHTNALTYGLSILCVVLAGVKLAFSRDVGSVKDAIKGVLTLILVAGSTVFLVNVTVRMGQGYSDWIVLEGLAPDAGGGADPDQELQLAIGKFTQGLDQITSFPVFMMAVVIIVPSNVVEFGMMTVPSFIAPVMVGVMPLFASVSSTAYGRALLRTNITGLAAFVLLKPATVTIFVAGAKLWAPPGGAQLQWAEQFRGLIVLVLVTWLGPATVRFVFTIIGPATGSTSARTEATSFTLTTGARVVASGANLIRHR</sequence>
<feature type="transmembrane region" description="Helical" evidence="2">
    <location>
        <begin position="477"/>
        <end position="495"/>
    </location>
</feature>
<accession>A0A401YQL4</accession>
<name>A0A401YQL4_9ACTN</name>
<dbReference type="Proteomes" id="UP000286931">
    <property type="component" value="Unassembled WGS sequence"/>
</dbReference>